<evidence type="ECO:0000313" key="5">
    <source>
        <dbReference type="Proteomes" id="UP000605259"/>
    </source>
</evidence>
<dbReference type="GO" id="GO:0016020">
    <property type="term" value="C:membrane"/>
    <property type="evidence" value="ECO:0007669"/>
    <property type="project" value="GOC"/>
</dbReference>
<gene>
    <name evidence="4" type="ORF">GCM10007140_28470</name>
</gene>
<dbReference type="SUPFAM" id="SSF56300">
    <property type="entry name" value="Metallo-dependent phosphatases"/>
    <property type="match status" value="1"/>
</dbReference>
<name>A0A917ERQ8_9BACI</name>
<dbReference type="PANTHER" id="PTHR31302">
    <property type="entry name" value="TRANSMEMBRANE PROTEIN WITH METALLOPHOSPHOESTERASE DOMAIN-RELATED"/>
    <property type="match status" value="1"/>
</dbReference>
<dbReference type="CDD" id="cd07385">
    <property type="entry name" value="MPP_YkuE_C"/>
    <property type="match status" value="1"/>
</dbReference>
<reference evidence="4" key="2">
    <citation type="submission" date="2020-09" db="EMBL/GenBank/DDBJ databases">
        <authorList>
            <person name="Sun Q."/>
            <person name="Zhou Y."/>
        </authorList>
    </citation>
    <scope>NUCLEOTIDE SEQUENCE</scope>
    <source>
        <strain evidence="4">CGMCC 1.12698</strain>
    </source>
</reference>
<dbReference type="GO" id="GO:0008758">
    <property type="term" value="F:UDP-2,3-diacylglucosamine hydrolase activity"/>
    <property type="evidence" value="ECO:0007669"/>
    <property type="project" value="TreeGrafter"/>
</dbReference>
<feature type="domain" description="Calcineurin-like phosphoesterase" evidence="3">
    <location>
        <begin position="48"/>
        <end position="219"/>
    </location>
</feature>
<protein>
    <submittedName>
        <fullName evidence="4">Phosphoesterase</fullName>
    </submittedName>
</protein>
<comment type="caution">
    <text evidence="4">The sequence shown here is derived from an EMBL/GenBank/DDBJ whole genome shotgun (WGS) entry which is preliminary data.</text>
</comment>
<dbReference type="InterPro" id="IPR004843">
    <property type="entry name" value="Calcineurin-like_PHP"/>
</dbReference>
<dbReference type="InterPro" id="IPR051158">
    <property type="entry name" value="Metallophosphoesterase_sf"/>
</dbReference>
<evidence type="ECO:0000313" key="4">
    <source>
        <dbReference type="EMBL" id="GGE77084.1"/>
    </source>
</evidence>
<evidence type="ECO:0000256" key="2">
    <source>
        <dbReference type="ARBA" id="ARBA00022801"/>
    </source>
</evidence>
<accession>A0A917ERQ8</accession>
<dbReference type="EMBL" id="BMFK01000002">
    <property type="protein sequence ID" value="GGE77084.1"/>
    <property type="molecule type" value="Genomic_DNA"/>
</dbReference>
<organism evidence="4 5">
    <name type="scientific">Priestia taiwanensis</name>
    <dbReference type="NCBI Taxonomy" id="1347902"/>
    <lineage>
        <taxon>Bacteria</taxon>
        <taxon>Bacillati</taxon>
        <taxon>Bacillota</taxon>
        <taxon>Bacilli</taxon>
        <taxon>Bacillales</taxon>
        <taxon>Bacillaceae</taxon>
        <taxon>Priestia</taxon>
    </lineage>
</organism>
<dbReference type="PANTHER" id="PTHR31302:SF31">
    <property type="entry name" value="PHOSPHODIESTERASE YAEI"/>
    <property type="match status" value="1"/>
</dbReference>
<evidence type="ECO:0000256" key="1">
    <source>
        <dbReference type="ARBA" id="ARBA00022723"/>
    </source>
</evidence>
<proteinExistence type="predicted"/>
<reference evidence="4" key="1">
    <citation type="journal article" date="2014" name="Int. J. Syst. Evol. Microbiol.">
        <title>Complete genome sequence of Corynebacterium casei LMG S-19264T (=DSM 44701T), isolated from a smear-ripened cheese.</title>
        <authorList>
            <consortium name="US DOE Joint Genome Institute (JGI-PGF)"/>
            <person name="Walter F."/>
            <person name="Albersmeier A."/>
            <person name="Kalinowski J."/>
            <person name="Ruckert C."/>
        </authorList>
    </citation>
    <scope>NUCLEOTIDE SEQUENCE</scope>
    <source>
        <strain evidence="4">CGMCC 1.12698</strain>
    </source>
</reference>
<dbReference type="Proteomes" id="UP000605259">
    <property type="component" value="Unassembled WGS sequence"/>
</dbReference>
<keyword evidence="2" id="KW-0378">Hydrolase</keyword>
<dbReference type="RefSeq" id="WP_188389140.1">
    <property type="nucleotide sequence ID" value="NZ_BMFK01000002.1"/>
</dbReference>
<keyword evidence="5" id="KW-1185">Reference proteome</keyword>
<evidence type="ECO:0000259" key="3">
    <source>
        <dbReference type="Pfam" id="PF00149"/>
    </source>
</evidence>
<dbReference type="GO" id="GO:0046872">
    <property type="term" value="F:metal ion binding"/>
    <property type="evidence" value="ECO:0007669"/>
    <property type="project" value="UniProtKB-KW"/>
</dbReference>
<dbReference type="Gene3D" id="3.60.21.10">
    <property type="match status" value="1"/>
</dbReference>
<dbReference type="AlphaFoldDB" id="A0A917ERQ8"/>
<dbReference type="InterPro" id="IPR029052">
    <property type="entry name" value="Metallo-depent_PP-like"/>
</dbReference>
<dbReference type="Pfam" id="PF00149">
    <property type="entry name" value="Metallophos"/>
    <property type="match status" value="1"/>
</dbReference>
<sequence>MIVKTRRKKIVFIIVMLIGFFTWQNDAITVNERVIKNEKVPEAFDGYKIVQISDLHNKEFGDKQSKLLAKIKRIQPDIIVVTGDLIDSKTTNIDVALDLMKGASEMAPTYYVSGNHEAWSGVYDSLKHKLEETDVIVLEDSKVEVSKENSSIELIGLSDIAFANLNSSTSSGVEYTKDIVSKLIDTTNTFRILLSHRPELFHVYSASEVDLVFSGHAHGGQFRLPFIGGVVAPDQGIFPEFTEGIHMKNNTAMIVSRGLGNSIIPIRIFNRPELVVVTLAK</sequence>
<keyword evidence="1" id="KW-0479">Metal-binding</keyword>
<dbReference type="GO" id="GO:0009245">
    <property type="term" value="P:lipid A biosynthetic process"/>
    <property type="evidence" value="ECO:0007669"/>
    <property type="project" value="TreeGrafter"/>
</dbReference>